<dbReference type="EMBL" id="FMZP01000001">
    <property type="protein sequence ID" value="SDC06019.1"/>
    <property type="molecule type" value="Genomic_DNA"/>
</dbReference>
<dbReference type="RefSeq" id="WP_149782211.1">
    <property type="nucleotide sequence ID" value="NZ_FMZP01000001.1"/>
</dbReference>
<keyword evidence="2" id="KW-1133">Transmembrane helix</keyword>
<evidence type="ECO:0000313" key="4">
    <source>
        <dbReference type="Proteomes" id="UP000324021"/>
    </source>
</evidence>
<proteinExistence type="predicted"/>
<protein>
    <submittedName>
        <fullName evidence="3">Uncharacterized protein</fullName>
    </submittedName>
</protein>
<accession>A0A1G6IHL5</accession>
<dbReference type="AlphaFoldDB" id="A0A1G6IHL5"/>
<name>A0A1G6IHL5_9EURY</name>
<feature type="transmembrane region" description="Helical" evidence="2">
    <location>
        <begin position="52"/>
        <end position="71"/>
    </location>
</feature>
<keyword evidence="2" id="KW-0812">Transmembrane</keyword>
<feature type="region of interest" description="Disordered" evidence="1">
    <location>
        <begin position="246"/>
        <end position="270"/>
    </location>
</feature>
<feature type="compositionally biased region" description="Basic and acidic residues" evidence="1">
    <location>
        <begin position="261"/>
        <end position="270"/>
    </location>
</feature>
<evidence type="ECO:0000256" key="2">
    <source>
        <dbReference type="SAM" id="Phobius"/>
    </source>
</evidence>
<gene>
    <name evidence="3" type="ORF">SAMN05192552_1001267</name>
</gene>
<evidence type="ECO:0000256" key="1">
    <source>
        <dbReference type="SAM" id="MobiDB-lite"/>
    </source>
</evidence>
<feature type="transmembrane region" description="Helical" evidence="2">
    <location>
        <begin position="15"/>
        <end position="40"/>
    </location>
</feature>
<dbReference type="Proteomes" id="UP000324021">
    <property type="component" value="Unassembled WGS sequence"/>
</dbReference>
<reference evidence="3 4" key="1">
    <citation type="submission" date="2016-10" db="EMBL/GenBank/DDBJ databases">
        <authorList>
            <person name="Varghese N."/>
            <person name="Submissions S."/>
        </authorList>
    </citation>
    <scope>NUCLEOTIDE SEQUENCE [LARGE SCALE GENOMIC DNA]</scope>
    <source>
        <strain evidence="3 4">CDM_1</strain>
    </source>
</reference>
<sequence length="270" mass="30316">MSDLSGTFRNWKDRLTYVVAEAQLLVFAVLFSLGVAILWIRPSVPSVPPIVFGWFAALMLLGPPLLALFVSGARKLRNRNMETVYHINGVDDVRRKLYVAPELWQSKTVEGASPYVCNGGDAYEVREFEYLEDIDELRVTGCYMSELADSKLVTIKAMLEDIHGDLVEEFLAANRLRGRISKMGLQIQKDVVNEEAKADERGLMNPRSAVKERFDSARSDASQNATDNIEDVSAFTEDYIDEHAEHVRPKKLYSTVNRPDSPARADGGEE</sequence>
<keyword evidence="2" id="KW-0472">Membrane</keyword>
<organism evidence="3 4">
    <name type="scientific">Natrinema hispanicum</name>
    <dbReference type="NCBI Taxonomy" id="392421"/>
    <lineage>
        <taxon>Archaea</taxon>
        <taxon>Methanobacteriati</taxon>
        <taxon>Methanobacteriota</taxon>
        <taxon>Stenosarchaea group</taxon>
        <taxon>Halobacteria</taxon>
        <taxon>Halobacteriales</taxon>
        <taxon>Natrialbaceae</taxon>
        <taxon>Natrinema</taxon>
    </lineage>
</organism>
<feature type="region of interest" description="Disordered" evidence="1">
    <location>
        <begin position="195"/>
        <end position="230"/>
    </location>
</feature>
<feature type="compositionally biased region" description="Basic and acidic residues" evidence="1">
    <location>
        <begin position="209"/>
        <end position="218"/>
    </location>
</feature>
<evidence type="ECO:0000313" key="3">
    <source>
        <dbReference type="EMBL" id="SDC06019.1"/>
    </source>
</evidence>